<feature type="domain" description="Core" evidence="1">
    <location>
        <begin position="2"/>
        <end position="95"/>
    </location>
</feature>
<dbReference type="InterPro" id="IPR000361">
    <property type="entry name" value="ATAP_core_dom"/>
</dbReference>
<dbReference type="RefSeq" id="WP_088906989.1">
    <property type="nucleotide sequence ID" value="NZ_CP018145.1"/>
</dbReference>
<sequence length="102" mass="11193">MITITPTAAVRLAQMIAEESDAEQLGIRLVPTTTGCGSYTYSIAITEADKHDIVQNISGIHFFYQTHEIDKLSGTVIDCNPATGRFSIFHPHPMQTDCSLTH</sequence>
<reference evidence="2 3" key="1">
    <citation type="submission" date="2016-11" db="EMBL/GenBank/DDBJ databases">
        <authorList>
            <person name="Jaros S."/>
            <person name="Januszkiewicz K."/>
            <person name="Wedrychowicz H."/>
        </authorList>
    </citation>
    <scope>NUCLEOTIDE SEQUENCE [LARGE SCALE GENOMIC DNA]</scope>
    <source>
        <strain evidence="2 3">NF2</strain>
    </source>
</reference>
<dbReference type="SUPFAM" id="SSF89360">
    <property type="entry name" value="HesB-like domain"/>
    <property type="match status" value="1"/>
</dbReference>
<dbReference type="AlphaFoldDB" id="A0A220MDZ5"/>
<evidence type="ECO:0000313" key="3">
    <source>
        <dbReference type="Proteomes" id="UP000197781"/>
    </source>
</evidence>
<dbReference type="Gene3D" id="2.60.300.12">
    <property type="entry name" value="HesB-like domain"/>
    <property type="match status" value="1"/>
</dbReference>
<dbReference type="KEGG" id="bfm:BP422_06040"/>
<dbReference type="InterPro" id="IPR035903">
    <property type="entry name" value="HesB-like_dom_sf"/>
</dbReference>
<accession>A0A220MDZ5</accession>
<dbReference type="EMBL" id="CP018145">
    <property type="protein sequence ID" value="ASJ53145.1"/>
    <property type="molecule type" value="Genomic_DNA"/>
</dbReference>
<evidence type="ECO:0000313" key="2">
    <source>
        <dbReference type="EMBL" id="ASJ53145.1"/>
    </source>
</evidence>
<protein>
    <recommendedName>
        <fullName evidence="1">Core domain-containing protein</fullName>
    </recommendedName>
</protein>
<dbReference type="Proteomes" id="UP000197781">
    <property type="component" value="Chromosome"/>
</dbReference>
<gene>
    <name evidence="2" type="ORF">BP422_06040</name>
</gene>
<dbReference type="Pfam" id="PF01521">
    <property type="entry name" value="Fe-S_biosyn"/>
    <property type="match status" value="1"/>
</dbReference>
<evidence type="ECO:0000259" key="1">
    <source>
        <dbReference type="Pfam" id="PF01521"/>
    </source>
</evidence>
<proteinExistence type="predicted"/>
<name>A0A220MDZ5_9BACL</name>
<organism evidence="2 3">
    <name type="scientific">Brevibacillus formosus</name>
    <dbReference type="NCBI Taxonomy" id="54913"/>
    <lineage>
        <taxon>Bacteria</taxon>
        <taxon>Bacillati</taxon>
        <taxon>Bacillota</taxon>
        <taxon>Bacilli</taxon>
        <taxon>Bacillales</taxon>
        <taxon>Paenibacillaceae</taxon>
        <taxon>Brevibacillus</taxon>
    </lineage>
</organism>